<dbReference type="PANTHER" id="PTHR22891">
    <property type="entry name" value="EUKARYOTIC TRANSLATION INITIATION FACTOR 2C"/>
    <property type="match status" value="1"/>
</dbReference>
<dbReference type="PROSITE" id="PS50822">
    <property type="entry name" value="PIWI"/>
    <property type="match status" value="1"/>
</dbReference>
<dbReference type="OMA" id="FGIFNQC"/>
<dbReference type="SUPFAM" id="SSF101690">
    <property type="entry name" value="PAZ domain"/>
    <property type="match status" value="1"/>
</dbReference>
<dbReference type="InterPro" id="IPR032474">
    <property type="entry name" value="Argonaute_N"/>
</dbReference>
<dbReference type="Pfam" id="PF16486">
    <property type="entry name" value="ArgoN"/>
    <property type="match status" value="1"/>
</dbReference>
<sequence length="998" mass="110064">MSEQRGRRGSRGGRRGNRGDFTVPFRQGPPQDGRGGVDRGRGRGAFRGFGGGLRDGFGRGRGGDGFAPVNTPPVFSPDYVPALDGSVAEVENAIIKSSMEQKKGHTDALMPQRPGFGTQGRKVMLWANSFPLVFKSDVQLYRYSVDVLPGDERSKVPTGKKMKRLVQLLLEDHFPDKKLEIASDFKSNLISSVKLELNDAGYRILYRSDYEDELVTTGPIYSVCVRSTGMLYASELVNYLTSTRAGALLSSKDEIIQCLNIVMGHTPKAAVGITSVGSGKHFQLASAEKMSLGAGLTALQGFFSSVRAATARVIVNVQVKNAAFYDEGPLDMLMHAYMNENGPNKVKLGNFLKRLSVNVTHIRKKNKKGQLIPRIKQIAGLATPADGQGETKPPKVCDFGAGPRDVLFYLAGPPVSGERYISVYDFFQQTYNITIQDTNLPVINVGTRQRPSYLPAQICEVLPGQASGAKLSPAQTQRMIRFAVRKPAQNAQSIVTSGLQTLGIGSEESNLGTFGLDLIPKLMTVPGRVLNCPNVKYRGNRTITPRLGSWNMQSIQFSARAKLPYWTFLWLSYPNGRDPWRDDAALKPTIDAFTNTLRETGINAANCVRGQHIVVNDVERDIDKAIHTFASNPKPPMFILVILPAADTAIYNRVKYVCDVKEGLLNVCVIANKFAKPNNAQYFANVALKFNLKLGGRNQLLENAKLGLLSDSKTMVVGIDVTHPSPGSSSEAPSVAGIVASVDENLAQWPADLRIQTARREMVVDLDTIMKSRLDLWMKRNGSYPANILVYRDGVSEGQYNLVLENELPALRKACKEFYPASSRKKGYPRITIVVVGKRHHNRFYPTKAEDSDRSTNPQNGTVVDRSVTEARHWDFFLQAHAAIQGTARPAHYYVVYDEIFRETKVQQPFLNAADSLEDLTHNMCYLFGRTTKAVSVCPPAYYADLVCERARCYLSKLFDPSPVTSPEPSIARGVGLQGVDSSLVSIHKNIRNTMFYI</sequence>
<evidence type="ECO:0000259" key="2">
    <source>
        <dbReference type="PROSITE" id="PS50821"/>
    </source>
</evidence>
<dbReference type="STRING" id="454130.A0A0U5G821"/>
<dbReference type="InterPro" id="IPR036397">
    <property type="entry name" value="RNaseH_sf"/>
</dbReference>
<evidence type="ECO:0008006" key="6">
    <source>
        <dbReference type="Google" id="ProtNLM"/>
    </source>
</evidence>
<dbReference type="CDD" id="cd04657">
    <property type="entry name" value="Piwi_ago-like"/>
    <property type="match status" value="1"/>
</dbReference>
<feature type="compositionally biased region" description="Basic residues" evidence="1">
    <location>
        <begin position="7"/>
        <end position="16"/>
    </location>
</feature>
<dbReference type="Proteomes" id="UP000054771">
    <property type="component" value="Unassembled WGS sequence"/>
</dbReference>
<feature type="region of interest" description="Disordered" evidence="1">
    <location>
        <begin position="1"/>
        <end position="54"/>
    </location>
</feature>
<dbReference type="EMBL" id="CDMC01000009">
    <property type="protein sequence ID" value="CEL07699.1"/>
    <property type="molecule type" value="Genomic_DNA"/>
</dbReference>
<dbReference type="AlphaFoldDB" id="A0A0U5G821"/>
<keyword evidence="5" id="KW-1185">Reference proteome</keyword>
<dbReference type="InterPro" id="IPR045246">
    <property type="entry name" value="Piwi_ago-like"/>
</dbReference>
<name>A0A0U5G821_ASPCI</name>
<evidence type="ECO:0000259" key="3">
    <source>
        <dbReference type="PROSITE" id="PS50822"/>
    </source>
</evidence>
<dbReference type="SMART" id="SM00950">
    <property type="entry name" value="Piwi"/>
    <property type="match status" value="1"/>
</dbReference>
<dbReference type="GO" id="GO:0003723">
    <property type="term" value="F:RNA binding"/>
    <property type="evidence" value="ECO:0007669"/>
    <property type="project" value="InterPro"/>
</dbReference>
<dbReference type="OrthoDB" id="10252740at2759"/>
<dbReference type="Pfam" id="PF02170">
    <property type="entry name" value="PAZ"/>
    <property type="match status" value="1"/>
</dbReference>
<feature type="domain" description="Piwi" evidence="3">
    <location>
        <begin position="638"/>
        <end position="956"/>
    </location>
</feature>
<dbReference type="Gene3D" id="3.30.420.10">
    <property type="entry name" value="Ribonuclease H-like superfamily/Ribonuclease H"/>
    <property type="match status" value="1"/>
</dbReference>
<feature type="domain" description="PAZ" evidence="2">
    <location>
        <begin position="333"/>
        <end position="463"/>
    </location>
</feature>
<reference evidence="5" key="1">
    <citation type="journal article" date="2016" name="Genome Announc.">
        <title>Draft genome sequences of fungus Aspergillus calidoustus.</title>
        <authorList>
            <person name="Horn F."/>
            <person name="Linde J."/>
            <person name="Mattern D.J."/>
            <person name="Walther G."/>
            <person name="Guthke R."/>
            <person name="Scherlach K."/>
            <person name="Martin K."/>
            <person name="Brakhage A.A."/>
            <person name="Petzke L."/>
            <person name="Valiante V."/>
        </authorList>
    </citation>
    <scope>NUCLEOTIDE SEQUENCE [LARGE SCALE GENOMIC DNA]</scope>
    <source>
        <strain evidence="5">SF006504</strain>
    </source>
</reference>
<organism evidence="4 5">
    <name type="scientific">Aspergillus calidoustus</name>
    <dbReference type="NCBI Taxonomy" id="454130"/>
    <lineage>
        <taxon>Eukaryota</taxon>
        <taxon>Fungi</taxon>
        <taxon>Dikarya</taxon>
        <taxon>Ascomycota</taxon>
        <taxon>Pezizomycotina</taxon>
        <taxon>Eurotiomycetes</taxon>
        <taxon>Eurotiomycetidae</taxon>
        <taxon>Eurotiales</taxon>
        <taxon>Aspergillaceae</taxon>
        <taxon>Aspergillus</taxon>
        <taxon>Aspergillus subgen. Nidulantes</taxon>
    </lineage>
</organism>
<dbReference type="InterPro" id="IPR032472">
    <property type="entry name" value="ArgoL2"/>
</dbReference>
<dbReference type="InterPro" id="IPR014811">
    <property type="entry name" value="ArgoL1"/>
</dbReference>
<dbReference type="Gene3D" id="3.40.50.2300">
    <property type="match status" value="1"/>
</dbReference>
<proteinExistence type="predicted"/>
<dbReference type="PROSITE" id="PS50821">
    <property type="entry name" value="PAZ"/>
    <property type="match status" value="1"/>
</dbReference>
<evidence type="ECO:0000313" key="5">
    <source>
        <dbReference type="Proteomes" id="UP000054771"/>
    </source>
</evidence>
<dbReference type="Pfam" id="PF08699">
    <property type="entry name" value="ArgoL1"/>
    <property type="match status" value="1"/>
</dbReference>
<dbReference type="Pfam" id="PF16488">
    <property type="entry name" value="ArgoL2"/>
    <property type="match status" value="1"/>
</dbReference>
<dbReference type="InterPro" id="IPR036085">
    <property type="entry name" value="PAZ_dom_sf"/>
</dbReference>
<dbReference type="Gene3D" id="2.170.260.10">
    <property type="entry name" value="paz domain"/>
    <property type="match status" value="1"/>
</dbReference>
<evidence type="ECO:0000313" key="4">
    <source>
        <dbReference type="EMBL" id="CEL07699.1"/>
    </source>
</evidence>
<dbReference type="CDD" id="cd02846">
    <property type="entry name" value="PAZ_argonaute_like"/>
    <property type="match status" value="1"/>
</dbReference>
<evidence type="ECO:0000256" key="1">
    <source>
        <dbReference type="SAM" id="MobiDB-lite"/>
    </source>
</evidence>
<dbReference type="Pfam" id="PF02171">
    <property type="entry name" value="Piwi"/>
    <property type="match status" value="1"/>
</dbReference>
<dbReference type="SUPFAM" id="SSF53098">
    <property type="entry name" value="Ribonuclease H-like"/>
    <property type="match status" value="1"/>
</dbReference>
<dbReference type="InterPro" id="IPR003165">
    <property type="entry name" value="Piwi"/>
</dbReference>
<dbReference type="InterPro" id="IPR012337">
    <property type="entry name" value="RNaseH-like_sf"/>
</dbReference>
<gene>
    <name evidence="4" type="ORF">ASPCAL10855</name>
</gene>
<accession>A0A0U5G821</accession>
<dbReference type="SMART" id="SM01163">
    <property type="entry name" value="DUF1785"/>
    <property type="match status" value="1"/>
</dbReference>
<dbReference type="InterPro" id="IPR003100">
    <property type="entry name" value="PAZ_dom"/>
</dbReference>
<protein>
    <recommendedName>
        <fullName evidence="6">RNA interference and gene silencing protein</fullName>
    </recommendedName>
</protein>
<feature type="compositionally biased region" description="Gly residues" evidence="1">
    <location>
        <begin position="43"/>
        <end position="54"/>
    </location>
</feature>